<dbReference type="GO" id="GO:0003677">
    <property type="term" value="F:DNA binding"/>
    <property type="evidence" value="ECO:0007669"/>
    <property type="project" value="UniProtKB-KW"/>
</dbReference>
<dbReference type="SMART" id="SM00345">
    <property type="entry name" value="HTH_GNTR"/>
    <property type="match status" value="1"/>
</dbReference>
<proteinExistence type="inferred from homology"/>
<dbReference type="SUPFAM" id="SSF53383">
    <property type="entry name" value="PLP-dependent transferases"/>
    <property type="match status" value="1"/>
</dbReference>
<evidence type="ECO:0000313" key="7">
    <source>
        <dbReference type="EMBL" id="PWE52535.1"/>
    </source>
</evidence>
<feature type="domain" description="HTH gntR-type" evidence="6">
    <location>
        <begin position="16"/>
        <end position="84"/>
    </location>
</feature>
<keyword evidence="3" id="KW-0805">Transcription regulation</keyword>
<protein>
    <recommendedName>
        <fullName evidence="6">HTH gntR-type domain-containing protein</fullName>
    </recommendedName>
</protein>
<dbReference type="InterPro" id="IPR036390">
    <property type="entry name" value="WH_DNA-bd_sf"/>
</dbReference>
<dbReference type="InterPro" id="IPR015422">
    <property type="entry name" value="PyrdxlP-dep_Trfase_small"/>
</dbReference>
<evidence type="ECO:0000256" key="5">
    <source>
        <dbReference type="ARBA" id="ARBA00023163"/>
    </source>
</evidence>
<dbReference type="OrthoDB" id="9804020at2"/>
<keyword evidence="5" id="KW-0804">Transcription</keyword>
<dbReference type="InterPro" id="IPR000524">
    <property type="entry name" value="Tscrpt_reg_HTH_GntR"/>
</dbReference>
<dbReference type="Gene3D" id="3.40.640.10">
    <property type="entry name" value="Type I PLP-dependent aspartate aminotransferase-like (Major domain)"/>
    <property type="match status" value="1"/>
</dbReference>
<dbReference type="PROSITE" id="PS50949">
    <property type="entry name" value="HTH_GNTR"/>
    <property type="match status" value="1"/>
</dbReference>
<dbReference type="Pfam" id="PF00155">
    <property type="entry name" value="Aminotran_1_2"/>
    <property type="match status" value="1"/>
</dbReference>
<dbReference type="InterPro" id="IPR004839">
    <property type="entry name" value="Aminotransferase_I/II_large"/>
</dbReference>
<dbReference type="InterPro" id="IPR051446">
    <property type="entry name" value="HTH_trans_reg/aminotransferase"/>
</dbReference>
<evidence type="ECO:0000256" key="2">
    <source>
        <dbReference type="ARBA" id="ARBA00022898"/>
    </source>
</evidence>
<evidence type="ECO:0000313" key="8">
    <source>
        <dbReference type="Proteomes" id="UP000245252"/>
    </source>
</evidence>
<dbReference type="PANTHER" id="PTHR46577">
    <property type="entry name" value="HTH-TYPE TRANSCRIPTIONAL REGULATORY PROTEIN GABR"/>
    <property type="match status" value="1"/>
</dbReference>
<dbReference type="GO" id="GO:0030170">
    <property type="term" value="F:pyridoxal phosphate binding"/>
    <property type="evidence" value="ECO:0007669"/>
    <property type="project" value="InterPro"/>
</dbReference>
<dbReference type="PANTHER" id="PTHR46577:SF1">
    <property type="entry name" value="HTH-TYPE TRANSCRIPTIONAL REGULATORY PROTEIN GABR"/>
    <property type="match status" value="1"/>
</dbReference>
<accession>A0A2U2DGT1</accession>
<evidence type="ECO:0000259" key="6">
    <source>
        <dbReference type="PROSITE" id="PS50949"/>
    </source>
</evidence>
<dbReference type="RefSeq" id="WP_109462049.1">
    <property type="nucleotide sequence ID" value="NZ_QFBC01000024.1"/>
</dbReference>
<keyword evidence="8" id="KW-1185">Reference proteome</keyword>
<dbReference type="Gene3D" id="1.10.10.10">
    <property type="entry name" value="Winged helix-like DNA-binding domain superfamily/Winged helix DNA-binding domain"/>
    <property type="match status" value="1"/>
</dbReference>
<dbReference type="CDD" id="cd00609">
    <property type="entry name" value="AAT_like"/>
    <property type="match status" value="1"/>
</dbReference>
<dbReference type="InterPro" id="IPR015424">
    <property type="entry name" value="PyrdxlP-dep_Trfase"/>
</dbReference>
<comment type="similarity">
    <text evidence="1">In the C-terminal section; belongs to the class-I pyridoxal-phosphate-dependent aminotransferase family.</text>
</comment>
<name>A0A2U2DGT1_9HYPH</name>
<dbReference type="AlphaFoldDB" id="A0A2U2DGT1"/>
<keyword evidence="2" id="KW-0663">Pyridoxal phosphate</keyword>
<dbReference type="EMBL" id="QFBC01000024">
    <property type="protein sequence ID" value="PWE52535.1"/>
    <property type="molecule type" value="Genomic_DNA"/>
</dbReference>
<sequence length="450" mass="48100">MPVSKPIQLTLSESKDPLHERLADAVEKLIASGKLGRGARLPTHRQISTSANVAIGTVTKAIDLLERRGVVRSETGRGTFVSLAPDVENAQIDLNFNVPLPVISEDEFRAAATLASARLGSVPNGGYPEPGGGSEQRVVIADWLATTRLTVDPGNVVITVGGQHAIHLAFADLVGRTQTIATEAATFSGAIAAAANLGLTIKAVDHDEQGMIPSSLKSALLETACKAIYLTPVCQNPFGFEMGMKRRQEIVEVCRRADAYIVEDDIYSIYGQASIRPFAEIAPERVYYVNGLSKSLTPLVRVGVLIPPSGQRGTVISRVRAELWGASPFDIEVARALTQADVLIKARDLLLTEAKVRVELTRRILKLPDVPMPQGAPHIWLPMAAAQAEKFARLALEKGVRVTPPDATAVGGEKAGGVRLCLMAPPQRASVERALHLLADLRDGPTAQVV</sequence>
<dbReference type="GO" id="GO:0003700">
    <property type="term" value="F:DNA-binding transcription factor activity"/>
    <property type="evidence" value="ECO:0007669"/>
    <property type="project" value="InterPro"/>
</dbReference>
<dbReference type="SUPFAM" id="SSF46785">
    <property type="entry name" value="Winged helix' DNA-binding domain"/>
    <property type="match status" value="1"/>
</dbReference>
<evidence type="ECO:0000256" key="1">
    <source>
        <dbReference type="ARBA" id="ARBA00005384"/>
    </source>
</evidence>
<dbReference type="Pfam" id="PF00392">
    <property type="entry name" value="GntR"/>
    <property type="match status" value="1"/>
</dbReference>
<dbReference type="CDD" id="cd07377">
    <property type="entry name" value="WHTH_GntR"/>
    <property type="match status" value="1"/>
</dbReference>
<comment type="caution">
    <text evidence="7">The sequence shown here is derived from an EMBL/GenBank/DDBJ whole genome shotgun (WGS) entry which is preliminary data.</text>
</comment>
<gene>
    <name evidence="7" type="ORF">DEM27_30690</name>
</gene>
<keyword evidence="4" id="KW-0238">DNA-binding</keyword>
<dbReference type="Gene3D" id="3.90.1150.10">
    <property type="entry name" value="Aspartate Aminotransferase, domain 1"/>
    <property type="match status" value="1"/>
</dbReference>
<dbReference type="Proteomes" id="UP000245252">
    <property type="component" value="Unassembled WGS sequence"/>
</dbReference>
<reference evidence="7 8" key="1">
    <citation type="submission" date="2018-05" db="EMBL/GenBank/DDBJ databases">
        <title>The draft genome of strain NS-104.</title>
        <authorList>
            <person name="Hang P."/>
            <person name="Jiang J."/>
        </authorList>
    </citation>
    <scope>NUCLEOTIDE SEQUENCE [LARGE SCALE GENOMIC DNA]</scope>
    <source>
        <strain evidence="7 8">NS-104</strain>
    </source>
</reference>
<dbReference type="InterPro" id="IPR036388">
    <property type="entry name" value="WH-like_DNA-bd_sf"/>
</dbReference>
<dbReference type="InterPro" id="IPR015421">
    <property type="entry name" value="PyrdxlP-dep_Trfase_major"/>
</dbReference>
<evidence type="ECO:0000256" key="4">
    <source>
        <dbReference type="ARBA" id="ARBA00023125"/>
    </source>
</evidence>
<evidence type="ECO:0000256" key="3">
    <source>
        <dbReference type="ARBA" id="ARBA00023015"/>
    </source>
</evidence>
<organism evidence="7 8">
    <name type="scientific">Metarhizobium album</name>
    <dbReference type="NCBI Taxonomy" id="2182425"/>
    <lineage>
        <taxon>Bacteria</taxon>
        <taxon>Pseudomonadati</taxon>
        <taxon>Pseudomonadota</taxon>
        <taxon>Alphaproteobacteria</taxon>
        <taxon>Hyphomicrobiales</taxon>
        <taxon>Rhizobiaceae</taxon>
        <taxon>Metarhizobium</taxon>
    </lineage>
</organism>